<evidence type="ECO:0000256" key="1">
    <source>
        <dbReference type="SAM" id="MobiDB-lite"/>
    </source>
</evidence>
<dbReference type="RefSeq" id="WP_120637798.1">
    <property type="nucleotide sequence ID" value="NZ_RAQU01000035.1"/>
</dbReference>
<feature type="chain" id="PRO_5017296670" description="Argininosuccinate lyase" evidence="2">
    <location>
        <begin position="20"/>
        <end position="66"/>
    </location>
</feature>
<organism evidence="3 6">
    <name type="scientific">Teichococcus wenyumeiae</name>
    <dbReference type="NCBI Taxonomy" id="2478470"/>
    <lineage>
        <taxon>Bacteria</taxon>
        <taxon>Pseudomonadati</taxon>
        <taxon>Pseudomonadota</taxon>
        <taxon>Alphaproteobacteria</taxon>
        <taxon>Acetobacterales</taxon>
        <taxon>Roseomonadaceae</taxon>
        <taxon>Roseomonas</taxon>
    </lineage>
</organism>
<sequence>MRTITLGVLGLGLLVAACAPSSGNQNSPASGEVVREGGRPAEARATAPPPPGVPIMNTLPGTGSPR</sequence>
<evidence type="ECO:0000313" key="4">
    <source>
        <dbReference type="EMBL" id="RMI20653.1"/>
    </source>
</evidence>
<dbReference type="Proteomes" id="UP000274097">
    <property type="component" value="Unassembled WGS sequence"/>
</dbReference>
<dbReference type="PROSITE" id="PS51257">
    <property type="entry name" value="PROKAR_LIPOPROTEIN"/>
    <property type="match status" value="1"/>
</dbReference>
<evidence type="ECO:0000313" key="3">
    <source>
        <dbReference type="EMBL" id="RKK04701.1"/>
    </source>
</evidence>
<keyword evidence="5" id="KW-1185">Reference proteome</keyword>
<dbReference type="InParanoid" id="A0A3A9JH98"/>
<proteinExistence type="predicted"/>
<name>A0A3A9JH98_9PROT</name>
<evidence type="ECO:0000313" key="5">
    <source>
        <dbReference type="Proteomes" id="UP000274097"/>
    </source>
</evidence>
<dbReference type="Proteomes" id="UP000278036">
    <property type="component" value="Unassembled WGS sequence"/>
</dbReference>
<feature type="signal peptide" evidence="2">
    <location>
        <begin position="1"/>
        <end position="19"/>
    </location>
</feature>
<reference evidence="3 6" key="1">
    <citation type="submission" date="2018-09" db="EMBL/GenBank/DDBJ databases">
        <title>Roseomonas sp. nov., isolated from feces of Tibetan antelopes in the Qinghai-Tibet plateau, China.</title>
        <authorList>
            <person name="Tian Z."/>
        </authorList>
    </citation>
    <scope>NUCLEOTIDE SEQUENCE [LARGE SCALE GENOMIC DNA]</scope>
    <source>
        <strain evidence="4 5">Z23</strain>
        <strain evidence="3 6">Z24</strain>
    </source>
</reference>
<protein>
    <recommendedName>
        <fullName evidence="7">Argininosuccinate lyase</fullName>
    </recommendedName>
</protein>
<gene>
    <name evidence="3" type="ORF">D6Z83_07980</name>
    <name evidence="4" type="ORF">EBE87_14385</name>
</gene>
<feature type="region of interest" description="Disordered" evidence="1">
    <location>
        <begin position="20"/>
        <end position="66"/>
    </location>
</feature>
<keyword evidence="2" id="KW-0732">Signal</keyword>
<feature type="compositionally biased region" description="Basic and acidic residues" evidence="1">
    <location>
        <begin position="33"/>
        <end position="42"/>
    </location>
</feature>
<dbReference type="EMBL" id="RFLX01000010">
    <property type="protein sequence ID" value="RMI20653.1"/>
    <property type="molecule type" value="Genomic_DNA"/>
</dbReference>
<evidence type="ECO:0000256" key="2">
    <source>
        <dbReference type="SAM" id="SignalP"/>
    </source>
</evidence>
<accession>A0A3A9JH98</accession>
<dbReference type="AlphaFoldDB" id="A0A3A9JH98"/>
<evidence type="ECO:0000313" key="6">
    <source>
        <dbReference type="Proteomes" id="UP000278036"/>
    </source>
</evidence>
<dbReference type="EMBL" id="RAQU01000035">
    <property type="protein sequence ID" value="RKK04701.1"/>
    <property type="molecule type" value="Genomic_DNA"/>
</dbReference>
<comment type="caution">
    <text evidence="3">The sequence shown here is derived from an EMBL/GenBank/DDBJ whole genome shotgun (WGS) entry which is preliminary data.</text>
</comment>
<evidence type="ECO:0008006" key="7">
    <source>
        <dbReference type="Google" id="ProtNLM"/>
    </source>
</evidence>